<sequence>MQREEAPEPEEDVLSTDDLAGAGERDADGGTGREPGVPTFPGESTPTAGETAAPSAREADAGTATGAEAATGTATDAAVGDEGEASRLLDREDAEGFQERWQDVQTRFVDDPREAVHTADALVAEVMQTLAATFAQRKQDLEGQWNRGEEVDTEELRVALQHYRSFFNRLLTT</sequence>
<reference evidence="2" key="1">
    <citation type="journal article" date="2014" name="Int. J. Syst. Evol. Microbiol.">
        <title>Complete genome sequence of Corynebacterium casei LMG S-19264T (=DSM 44701T), isolated from a smear-ripened cheese.</title>
        <authorList>
            <consortium name="US DOE Joint Genome Institute (JGI-PGF)"/>
            <person name="Walter F."/>
            <person name="Albersmeier A."/>
            <person name="Kalinowski J."/>
            <person name="Ruckert C."/>
        </authorList>
    </citation>
    <scope>NUCLEOTIDE SEQUENCE</scope>
    <source>
        <strain evidence="2">JCM 4633</strain>
    </source>
</reference>
<dbReference type="RefSeq" id="WP_190111005.1">
    <property type="nucleotide sequence ID" value="NZ_BMVB01000012.1"/>
</dbReference>
<proteinExistence type="predicted"/>
<name>A0A918TQ08_STRCJ</name>
<feature type="region of interest" description="Disordered" evidence="1">
    <location>
        <begin position="1"/>
        <end position="87"/>
    </location>
</feature>
<comment type="caution">
    <text evidence="2">The sequence shown here is derived from an EMBL/GenBank/DDBJ whole genome shotgun (WGS) entry which is preliminary data.</text>
</comment>
<reference evidence="2" key="2">
    <citation type="submission" date="2020-09" db="EMBL/GenBank/DDBJ databases">
        <authorList>
            <person name="Sun Q."/>
            <person name="Ohkuma M."/>
        </authorList>
    </citation>
    <scope>NUCLEOTIDE SEQUENCE</scope>
    <source>
        <strain evidence="2">JCM 4633</strain>
    </source>
</reference>
<gene>
    <name evidence="2" type="ORF">GCM10010507_37620</name>
</gene>
<dbReference type="AlphaFoldDB" id="A0A918TQ08"/>
<dbReference type="EMBL" id="BMVB01000012">
    <property type="protein sequence ID" value="GHC57456.1"/>
    <property type="molecule type" value="Genomic_DNA"/>
</dbReference>
<evidence type="ECO:0000313" key="2">
    <source>
        <dbReference type="EMBL" id="GHC57456.1"/>
    </source>
</evidence>
<evidence type="ECO:0000313" key="3">
    <source>
        <dbReference type="Proteomes" id="UP000646244"/>
    </source>
</evidence>
<organism evidence="2 3">
    <name type="scientific">Streptomyces cinnamoneus</name>
    <name type="common">Streptoverticillium cinnamoneum</name>
    <dbReference type="NCBI Taxonomy" id="53446"/>
    <lineage>
        <taxon>Bacteria</taxon>
        <taxon>Bacillati</taxon>
        <taxon>Actinomycetota</taxon>
        <taxon>Actinomycetes</taxon>
        <taxon>Kitasatosporales</taxon>
        <taxon>Streptomycetaceae</taxon>
        <taxon>Streptomyces</taxon>
        <taxon>Streptomyces cinnamoneus group</taxon>
    </lineage>
</organism>
<protein>
    <submittedName>
        <fullName evidence="2">Uncharacterized protein</fullName>
    </submittedName>
</protein>
<evidence type="ECO:0000256" key="1">
    <source>
        <dbReference type="SAM" id="MobiDB-lite"/>
    </source>
</evidence>
<feature type="compositionally biased region" description="Low complexity" evidence="1">
    <location>
        <begin position="61"/>
        <end position="80"/>
    </location>
</feature>
<dbReference type="Proteomes" id="UP000646244">
    <property type="component" value="Unassembled WGS sequence"/>
</dbReference>
<accession>A0A918TQ08</accession>